<accession>A0A6A6FXD3</accession>
<organism evidence="1 2">
    <name type="scientific">Cercospora zeae-maydis SCOH1-5</name>
    <dbReference type="NCBI Taxonomy" id="717836"/>
    <lineage>
        <taxon>Eukaryota</taxon>
        <taxon>Fungi</taxon>
        <taxon>Dikarya</taxon>
        <taxon>Ascomycota</taxon>
        <taxon>Pezizomycotina</taxon>
        <taxon>Dothideomycetes</taxon>
        <taxon>Dothideomycetidae</taxon>
        <taxon>Mycosphaerellales</taxon>
        <taxon>Mycosphaerellaceae</taxon>
        <taxon>Cercospora</taxon>
    </lineage>
</organism>
<sequence length="135" mass="15060">MAWKNATCEATDQGRAGFERKFAKLTGVKSDLAYVRRPMLSERTQFPSRRCKAMPWRKLVSSSYLQLRLPACPARDSSPGPKILKCRVPNSYCETVKFAIRQDSPQYNAGAPLLQATAYLVDQKSMSATMKPAPA</sequence>
<protein>
    <submittedName>
        <fullName evidence="1">Uncharacterized protein</fullName>
    </submittedName>
</protein>
<dbReference type="Proteomes" id="UP000799539">
    <property type="component" value="Unassembled WGS sequence"/>
</dbReference>
<evidence type="ECO:0000313" key="1">
    <source>
        <dbReference type="EMBL" id="KAF2218063.1"/>
    </source>
</evidence>
<reference evidence="1" key="1">
    <citation type="journal article" date="2020" name="Stud. Mycol.">
        <title>101 Dothideomycetes genomes: a test case for predicting lifestyles and emergence of pathogens.</title>
        <authorList>
            <person name="Haridas S."/>
            <person name="Albert R."/>
            <person name="Binder M."/>
            <person name="Bloem J."/>
            <person name="Labutti K."/>
            <person name="Salamov A."/>
            <person name="Andreopoulos B."/>
            <person name="Baker S."/>
            <person name="Barry K."/>
            <person name="Bills G."/>
            <person name="Bluhm B."/>
            <person name="Cannon C."/>
            <person name="Castanera R."/>
            <person name="Culley D."/>
            <person name="Daum C."/>
            <person name="Ezra D."/>
            <person name="Gonzalez J."/>
            <person name="Henrissat B."/>
            <person name="Kuo A."/>
            <person name="Liang C."/>
            <person name="Lipzen A."/>
            <person name="Lutzoni F."/>
            <person name="Magnuson J."/>
            <person name="Mondo S."/>
            <person name="Nolan M."/>
            <person name="Ohm R."/>
            <person name="Pangilinan J."/>
            <person name="Park H.-J."/>
            <person name="Ramirez L."/>
            <person name="Alfaro M."/>
            <person name="Sun H."/>
            <person name="Tritt A."/>
            <person name="Yoshinaga Y."/>
            <person name="Zwiers L.-H."/>
            <person name="Turgeon B."/>
            <person name="Goodwin S."/>
            <person name="Spatafora J."/>
            <person name="Crous P."/>
            <person name="Grigoriev I."/>
        </authorList>
    </citation>
    <scope>NUCLEOTIDE SEQUENCE</scope>
    <source>
        <strain evidence="1">SCOH1-5</strain>
    </source>
</reference>
<name>A0A6A6FXD3_9PEZI</name>
<proteinExistence type="predicted"/>
<keyword evidence="2" id="KW-1185">Reference proteome</keyword>
<dbReference type="EMBL" id="ML992662">
    <property type="protein sequence ID" value="KAF2218063.1"/>
    <property type="molecule type" value="Genomic_DNA"/>
</dbReference>
<dbReference type="AlphaFoldDB" id="A0A6A6FXD3"/>
<gene>
    <name evidence="1" type="ORF">CERZMDRAFT_80681</name>
</gene>
<evidence type="ECO:0000313" key="2">
    <source>
        <dbReference type="Proteomes" id="UP000799539"/>
    </source>
</evidence>